<keyword evidence="1" id="KW-1133">Transmembrane helix</keyword>
<evidence type="ECO:0000313" key="5">
    <source>
        <dbReference type="Proteomes" id="UP000001203"/>
    </source>
</evidence>
<feature type="transmembrane region" description="Helical" evidence="1">
    <location>
        <begin position="179"/>
        <end position="198"/>
    </location>
</feature>
<feature type="signal peptide" evidence="2">
    <location>
        <begin position="1"/>
        <end position="32"/>
    </location>
</feature>
<dbReference type="Proteomes" id="UP000001203">
    <property type="component" value="Chromosome circular"/>
</dbReference>
<dbReference type="RefSeq" id="WP_009545771.1">
    <property type="nucleotide sequence ID" value="NC_010546.1"/>
</dbReference>
<name>B1X0N0_CROS5</name>
<keyword evidence="2" id="KW-0732">Signal</keyword>
<evidence type="ECO:0000313" key="4">
    <source>
        <dbReference type="EMBL" id="ACB51319.1"/>
    </source>
</evidence>
<dbReference type="STRING" id="43989.cce_1969"/>
<evidence type="ECO:0000259" key="3">
    <source>
        <dbReference type="Pfam" id="PF04536"/>
    </source>
</evidence>
<proteinExistence type="predicted"/>
<feature type="transmembrane region" description="Helical" evidence="1">
    <location>
        <begin position="210"/>
        <end position="231"/>
    </location>
</feature>
<accession>B1X0N0</accession>
<gene>
    <name evidence="4" type="ordered locus">cce_1969</name>
</gene>
<dbReference type="AlphaFoldDB" id="B1X0N0"/>
<feature type="transmembrane region" description="Helical" evidence="1">
    <location>
        <begin position="237"/>
        <end position="256"/>
    </location>
</feature>
<dbReference type="KEGG" id="cyt:cce_1969"/>
<keyword evidence="5" id="KW-1185">Reference proteome</keyword>
<dbReference type="PANTHER" id="PTHR35514">
    <property type="entry name" value="THYLAKOID LUMENAL 15.0 KDA PROTEIN 2, CHLOROPLASTIC"/>
    <property type="match status" value="1"/>
</dbReference>
<dbReference type="InterPro" id="IPR007621">
    <property type="entry name" value="TPM_dom"/>
</dbReference>
<dbReference type="HOGENOM" id="CLU_078529_0_0_3"/>
<dbReference type="PANTHER" id="PTHR35514:SF1">
    <property type="entry name" value="THYLAKOID LUMENAL 15.0 KDA PROTEIN 2, CHLOROPLASTIC"/>
    <property type="match status" value="1"/>
</dbReference>
<keyword evidence="1" id="KW-0812">Transmembrane</keyword>
<feature type="chain" id="PRO_5002772489" description="TPM domain-containing protein" evidence="2">
    <location>
        <begin position="33"/>
        <end position="270"/>
    </location>
</feature>
<dbReference type="EMBL" id="CP000806">
    <property type="protein sequence ID" value="ACB51319.1"/>
    <property type="molecule type" value="Genomic_DNA"/>
</dbReference>
<evidence type="ECO:0000256" key="2">
    <source>
        <dbReference type="SAM" id="SignalP"/>
    </source>
</evidence>
<dbReference type="Pfam" id="PF04536">
    <property type="entry name" value="TPM_phosphatase"/>
    <property type="match status" value="1"/>
</dbReference>
<reference evidence="4 5" key="1">
    <citation type="journal article" date="2008" name="Proc. Natl. Acad. Sci. U.S.A.">
        <title>The genome of Cyanothece 51142, a unicellular diazotrophic cyanobacterium important in the marine nitrogen cycle.</title>
        <authorList>
            <person name="Welsh E.A."/>
            <person name="Liberton M."/>
            <person name="Stoeckel J."/>
            <person name="Loh T."/>
            <person name="Elvitigala T."/>
            <person name="Wang C."/>
            <person name="Wollam A."/>
            <person name="Fulton R.S."/>
            <person name="Clifton S.W."/>
            <person name="Jacobs J.M."/>
            <person name="Aurora R."/>
            <person name="Ghosh B.K."/>
            <person name="Sherman L.A."/>
            <person name="Smith R.D."/>
            <person name="Wilson R.K."/>
            <person name="Pakrasi H.B."/>
        </authorList>
    </citation>
    <scope>NUCLEOTIDE SEQUENCE [LARGE SCALE GENOMIC DNA]</scope>
    <source>
        <strain evidence="5">ATCC 51142 / BH68</strain>
    </source>
</reference>
<sequence>MQQRGLKSFFTFFLGCILSFVMFVFCPSSALAVNNPELLPDTATPVVDLANFLPDIQEESLIKDIETFESDTGWRIRVLTQYDRSPGRAVINFWGLDDKSILLVADSRGGNILSFSIGDDVYELLPRTFWIELQARFGNMYYVRENGENTSIMNALDTVKGCLVKGGCGVVPGLPREQWILTLITSIVGGLVFGFAGTPRKPDQVFAWQWVLIISPLWGILFIAFGIGPVVSRTSDWLPLFRNVIGFALGVLVAYLSPFLNQPPASNPNT</sequence>
<evidence type="ECO:0000256" key="1">
    <source>
        <dbReference type="SAM" id="Phobius"/>
    </source>
</evidence>
<feature type="domain" description="TPM" evidence="3">
    <location>
        <begin position="46"/>
        <end position="133"/>
    </location>
</feature>
<dbReference type="OrthoDB" id="447331at2"/>
<dbReference type="eggNOG" id="COG1512">
    <property type="taxonomic scope" value="Bacteria"/>
</dbReference>
<keyword evidence="1" id="KW-0472">Membrane</keyword>
<organism evidence="4 5">
    <name type="scientific">Crocosphaera subtropica (strain ATCC 51142 / BH68)</name>
    <name type="common">Cyanothece sp. (strain ATCC 51142)</name>
    <dbReference type="NCBI Taxonomy" id="43989"/>
    <lineage>
        <taxon>Bacteria</taxon>
        <taxon>Bacillati</taxon>
        <taxon>Cyanobacteriota</taxon>
        <taxon>Cyanophyceae</taxon>
        <taxon>Oscillatoriophycideae</taxon>
        <taxon>Chroococcales</taxon>
        <taxon>Aphanothecaceae</taxon>
        <taxon>Crocosphaera</taxon>
        <taxon>Crocosphaera subtropica</taxon>
    </lineage>
</organism>
<protein>
    <recommendedName>
        <fullName evidence="3">TPM domain-containing protein</fullName>
    </recommendedName>
</protein>